<feature type="domain" description="Mur ligase central" evidence="8">
    <location>
        <begin position="129"/>
        <end position="206"/>
    </location>
</feature>
<evidence type="ECO:0000256" key="2">
    <source>
        <dbReference type="ARBA" id="ARBA00022598"/>
    </source>
</evidence>
<sequence>MPAAKDIRRALARIRAVMPTQKQSDASHRNIKLGLERISRAIPDEQKWIGVHVGGTNGKGSICALLAGMLKLSGISHGTYNSPALPERHNSITINGLYVNKRMYEMELQHVAETYKRVASGWMFASGDEPGEPTPFEIETAAAFRVFNKMNVQYGIVEVGMGGATDATNAMKEKAVTVISKIDLDHQEYLGNTIEEIAKVKAGIMRPGIPCIVDYTNPSSVMDVLRDHAQSVGTQVSLSSKALPLIEDLDGDTFKLQDYEKQNLLCATLAFRNLFPNLQIDVNKLLSLKPQLPGRMEQVNVSGLTDGTRQQPVLVDGAHNMLGVDALAKHVDGTLRNSTEPTVTWVIGLSSSKSKPFSKIVETLIRPHDNLAFVEYAQGANDPPAAPAELGRDVAAQVIRDESRIYDGEPNIGDAVQWACSKAGEGPVVITGSLYMIRELYGTAGVQPSRKIKTRRPGRSQLWRYIQLSKERPLTSEEAREFKQARRHWYLSPLNSPVFRNVRSGGAPVSPPAPESVREHQRDAAHHKSQADGYGSAIRSIKKDMSEEVDGGGEDLPRTLRDLEKRHEEHLRAYNSAMFRLRGYIVDPEKKYLSHRDIFGQPEKRKSRIAALLPEEDADRAALPLHKGPPGKAGWQTRRGG</sequence>
<evidence type="ECO:0000256" key="7">
    <source>
        <dbReference type="SAM" id="MobiDB-lite"/>
    </source>
</evidence>
<dbReference type="Proteomes" id="UP000243498">
    <property type="component" value="Unassembled WGS sequence"/>
</dbReference>
<dbReference type="PANTHER" id="PTHR11136">
    <property type="entry name" value="FOLYLPOLYGLUTAMATE SYNTHASE-RELATED"/>
    <property type="match status" value="1"/>
</dbReference>
<dbReference type="EMBL" id="AZHC01000022">
    <property type="protein sequence ID" value="OAA39403.1"/>
    <property type="molecule type" value="Genomic_DNA"/>
</dbReference>
<dbReference type="GO" id="GO:0005829">
    <property type="term" value="C:cytosol"/>
    <property type="evidence" value="ECO:0007669"/>
    <property type="project" value="TreeGrafter"/>
</dbReference>
<dbReference type="SUPFAM" id="SSF53244">
    <property type="entry name" value="MurD-like peptide ligases, peptide-binding domain"/>
    <property type="match status" value="1"/>
</dbReference>
<dbReference type="STRING" id="1081105.A0A167AWN3"/>
<dbReference type="UniPathway" id="UPA00850"/>
<organism evidence="9 10">
    <name type="scientific">Metarhizium rileyi (strain RCEF 4871)</name>
    <name type="common">Nomuraea rileyi</name>
    <dbReference type="NCBI Taxonomy" id="1649241"/>
    <lineage>
        <taxon>Eukaryota</taxon>
        <taxon>Fungi</taxon>
        <taxon>Dikarya</taxon>
        <taxon>Ascomycota</taxon>
        <taxon>Pezizomycotina</taxon>
        <taxon>Sordariomycetes</taxon>
        <taxon>Hypocreomycetidae</taxon>
        <taxon>Hypocreales</taxon>
        <taxon>Clavicipitaceae</taxon>
        <taxon>Metarhizium</taxon>
    </lineage>
</organism>
<dbReference type="OrthoDB" id="5212574at2759"/>
<keyword evidence="6" id="KW-0460">Magnesium</keyword>
<name>A0A167AWN3_METRR</name>
<accession>A0A167AWN3</accession>
<dbReference type="NCBIfam" id="TIGR01499">
    <property type="entry name" value="folC"/>
    <property type="match status" value="1"/>
</dbReference>
<dbReference type="GO" id="GO:0008841">
    <property type="term" value="F:dihydrofolate synthase activity"/>
    <property type="evidence" value="ECO:0007669"/>
    <property type="project" value="TreeGrafter"/>
</dbReference>
<evidence type="ECO:0000256" key="4">
    <source>
        <dbReference type="ARBA" id="ARBA00022741"/>
    </source>
</evidence>
<evidence type="ECO:0000259" key="8">
    <source>
        <dbReference type="Pfam" id="PF08245"/>
    </source>
</evidence>
<evidence type="ECO:0000313" key="10">
    <source>
        <dbReference type="Proteomes" id="UP000243498"/>
    </source>
</evidence>
<dbReference type="GO" id="GO:0004326">
    <property type="term" value="F:tetrahydrofolylpolyglutamate synthase activity"/>
    <property type="evidence" value="ECO:0007669"/>
    <property type="project" value="InterPro"/>
</dbReference>
<keyword evidence="3" id="KW-0479">Metal-binding</keyword>
<evidence type="ECO:0000256" key="5">
    <source>
        <dbReference type="ARBA" id="ARBA00022840"/>
    </source>
</evidence>
<comment type="similarity">
    <text evidence="1">Belongs to the folylpolyglutamate synthase family.</text>
</comment>
<proteinExistence type="inferred from homology"/>
<dbReference type="InterPro" id="IPR036615">
    <property type="entry name" value="Mur_ligase_C_dom_sf"/>
</dbReference>
<dbReference type="OMA" id="KQARRHW"/>
<comment type="caution">
    <text evidence="9">The sequence shown here is derived from an EMBL/GenBank/DDBJ whole genome shotgun (WGS) entry which is preliminary data.</text>
</comment>
<feature type="region of interest" description="Disordered" evidence="7">
    <location>
        <begin position="617"/>
        <end position="641"/>
    </location>
</feature>
<dbReference type="GO" id="GO:0005739">
    <property type="term" value="C:mitochondrion"/>
    <property type="evidence" value="ECO:0007669"/>
    <property type="project" value="TreeGrafter"/>
</dbReference>
<dbReference type="InterPro" id="IPR001645">
    <property type="entry name" value="Folylpolyglutamate_synth"/>
</dbReference>
<protein>
    <submittedName>
        <fullName evidence="9">Dihydrofolate synthetase Fol3</fullName>
    </submittedName>
</protein>
<evidence type="ECO:0000256" key="6">
    <source>
        <dbReference type="ARBA" id="ARBA00022842"/>
    </source>
</evidence>
<keyword evidence="4" id="KW-0547">Nucleotide-binding</keyword>
<dbReference type="SUPFAM" id="SSF53623">
    <property type="entry name" value="MurD-like peptide ligases, catalytic domain"/>
    <property type="match status" value="1"/>
</dbReference>
<keyword evidence="10" id="KW-1185">Reference proteome</keyword>
<gene>
    <name evidence="9" type="ORF">NOR_06241</name>
</gene>
<feature type="compositionally biased region" description="Basic and acidic residues" evidence="7">
    <location>
        <begin position="516"/>
        <end position="530"/>
    </location>
</feature>
<dbReference type="InterPro" id="IPR018109">
    <property type="entry name" value="Folylpolyglutamate_synth_CS"/>
</dbReference>
<keyword evidence="5" id="KW-0067">ATP-binding</keyword>
<evidence type="ECO:0000313" key="9">
    <source>
        <dbReference type="EMBL" id="OAA39403.1"/>
    </source>
</evidence>
<dbReference type="PANTHER" id="PTHR11136:SF0">
    <property type="entry name" value="DIHYDROFOLATE SYNTHETASE-RELATED"/>
    <property type="match status" value="1"/>
</dbReference>
<reference evidence="9 10" key="1">
    <citation type="journal article" date="2016" name="Genome Biol. Evol.">
        <title>Divergent and convergent evolution of fungal pathogenicity.</title>
        <authorList>
            <person name="Shang Y."/>
            <person name="Xiao G."/>
            <person name="Zheng P."/>
            <person name="Cen K."/>
            <person name="Zhan S."/>
            <person name="Wang C."/>
        </authorList>
    </citation>
    <scope>NUCLEOTIDE SEQUENCE [LARGE SCALE GENOMIC DNA]</scope>
    <source>
        <strain evidence="9 10">RCEF 4871</strain>
    </source>
</reference>
<dbReference type="InterPro" id="IPR013221">
    <property type="entry name" value="Mur_ligase_cen"/>
</dbReference>
<feature type="region of interest" description="Disordered" evidence="7">
    <location>
        <begin position="503"/>
        <end position="535"/>
    </location>
</feature>
<keyword evidence="2" id="KW-0436">Ligase</keyword>
<dbReference type="AlphaFoldDB" id="A0A167AWN3"/>
<dbReference type="GO" id="GO:0046872">
    <property type="term" value="F:metal ion binding"/>
    <property type="evidence" value="ECO:0007669"/>
    <property type="project" value="UniProtKB-KW"/>
</dbReference>
<dbReference type="GO" id="GO:0005524">
    <property type="term" value="F:ATP binding"/>
    <property type="evidence" value="ECO:0007669"/>
    <property type="project" value="UniProtKB-KW"/>
</dbReference>
<dbReference type="Pfam" id="PF08245">
    <property type="entry name" value="Mur_ligase_M"/>
    <property type="match status" value="1"/>
</dbReference>
<evidence type="ECO:0000256" key="3">
    <source>
        <dbReference type="ARBA" id="ARBA00022723"/>
    </source>
</evidence>
<evidence type="ECO:0000256" key="1">
    <source>
        <dbReference type="ARBA" id="ARBA00008276"/>
    </source>
</evidence>
<dbReference type="InterPro" id="IPR036565">
    <property type="entry name" value="Mur-like_cat_sf"/>
</dbReference>
<dbReference type="Gene3D" id="3.90.190.20">
    <property type="entry name" value="Mur ligase, C-terminal domain"/>
    <property type="match status" value="1"/>
</dbReference>
<dbReference type="PROSITE" id="PS01011">
    <property type="entry name" value="FOLYLPOLYGLU_SYNT_1"/>
    <property type="match status" value="1"/>
</dbReference>
<dbReference type="Gene3D" id="3.40.1190.10">
    <property type="entry name" value="Mur-like, catalytic domain"/>
    <property type="match status" value="1"/>
</dbReference>